<feature type="compositionally biased region" description="Gly residues" evidence="1">
    <location>
        <begin position="77"/>
        <end position="88"/>
    </location>
</feature>
<feature type="region of interest" description="Disordered" evidence="1">
    <location>
        <begin position="60"/>
        <end position="120"/>
    </location>
</feature>
<accession>A0A8S1IY48</accession>
<gene>
    <name evidence="2" type="ORF">OSTQU699_LOCUS1453</name>
</gene>
<dbReference type="Proteomes" id="UP000708148">
    <property type="component" value="Unassembled WGS sequence"/>
</dbReference>
<feature type="region of interest" description="Disordered" evidence="1">
    <location>
        <begin position="190"/>
        <end position="282"/>
    </location>
</feature>
<evidence type="ECO:0000313" key="2">
    <source>
        <dbReference type="EMBL" id="CAD7696092.1"/>
    </source>
</evidence>
<dbReference type="AlphaFoldDB" id="A0A8S1IY48"/>
<name>A0A8S1IY48_9CHLO</name>
<keyword evidence="3" id="KW-1185">Reference proteome</keyword>
<feature type="compositionally biased region" description="Polar residues" evidence="1">
    <location>
        <begin position="195"/>
        <end position="207"/>
    </location>
</feature>
<sequence>MSERSRPFWSASARAGRAGRRARKTRRAAVDCFLSMTPRGMRALARISACAPARESRWTALPARAGRKKGRPAAAVTGGGGRAGGPRGGARHISCTSTNFARSDTGEDEDRPRERQRDRREQLEVVATRLEERTALYDSVDRENVLLREANERLAALVAEQQAVIDRMQGEMQRTRRRDSLVRQLSDPGLLHGSLQASGSKISTQAPLRSAGQGPDGQQLGVGLGHMPQTSSGLDQSMLAPLSPALDPSPFASGSHDSHQLPHQQRFGRSTSPSSSSGVPAGRIPMVQVQGHTVSPFSTEALQQRHSAHGPQYIDAVYTNPQRVGTSPQWGFLETGQPGAAGPSNPDLGSLLQRTQEQLSLAPVQGFRQGLHEEQLSRPRRASSGLGAPPLVHLPGAGAGTAAPSPGFEPSLPREGSISSGDLSTGVAVNLGGLMGKMEMQVRALQDVLDSHAICNGSKPVSAPVAQMLGDMVSNITETEVSIARLRTPRPSDLVSTSQSGFQVHLTLEEMEKFRKCLAMLGLNAYQKDAMVELRAEHLACLRRILEERYRLNVQAAAALRAGGAGSKDMRLVWDLVKRNVGQEQQAFVDGLRRVLLSILEPTQAALLLVEVHPGSVDVAKLTTAVAVLGGEGSGGTTSHM</sequence>
<protein>
    <submittedName>
        <fullName evidence="2">Uncharacterized protein</fullName>
    </submittedName>
</protein>
<proteinExistence type="predicted"/>
<reference evidence="2" key="1">
    <citation type="submission" date="2020-12" db="EMBL/GenBank/DDBJ databases">
        <authorList>
            <person name="Iha C."/>
        </authorList>
    </citation>
    <scope>NUCLEOTIDE SEQUENCE</scope>
</reference>
<feature type="region of interest" description="Disordered" evidence="1">
    <location>
        <begin position="1"/>
        <end position="22"/>
    </location>
</feature>
<evidence type="ECO:0000256" key="1">
    <source>
        <dbReference type="SAM" id="MobiDB-lite"/>
    </source>
</evidence>
<feature type="compositionally biased region" description="Basic and acidic residues" evidence="1">
    <location>
        <begin position="110"/>
        <end position="120"/>
    </location>
</feature>
<feature type="region of interest" description="Disordered" evidence="1">
    <location>
        <begin position="375"/>
        <end position="422"/>
    </location>
</feature>
<feature type="compositionally biased region" description="Low complexity" evidence="1">
    <location>
        <begin position="239"/>
        <end position="253"/>
    </location>
</feature>
<organism evidence="2 3">
    <name type="scientific">Ostreobium quekettii</name>
    <dbReference type="NCBI Taxonomy" id="121088"/>
    <lineage>
        <taxon>Eukaryota</taxon>
        <taxon>Viridiplantae</taxon>
        <taxon>Chlorophyta</taxon>
        <taxon>core chlorophytes</taxon>
        <taxon>Ulvophyceae</taxon>
        <taxon>TCBD clade</taxon>
        <taxon>Bryopsidales</taxon>
        <taxon>Ostreobineae</taxon>
        <taxon>Ostreobiaceae</taxon>
        <taxon>Ostreobium</taxon>
    </lineage>
</organism>
<dbReference type="EMBL" id="CAJHUC010000430">
    <property type="protein sequence ID" value="CAD7696092.1"/>
    <property type="molecule type" value="Genomic_DNA"/>
</dbReference>
<evidence type="ECO:0000313" key="3">
    <source>
        <dbReference type="Proteomes" id="UP000708148"/>
    </source>
</evidence>
<comment type="caution">
    <text evidence="2">The sequence shown here is derived from an EMBL/GenBank/DDBJ whole genome shotgun (WGS) entry which is preliminary data.</text>
</comment>